<accession>A0A3D9V3Y2</accession>
<evidence type="ECO:0008006" key="4">
    <source>
        <dbReference type="Google" id="ProtNLM"/>
    </source>
</evidence>
<dbReference type="AlphaFoldDB" id="A0A3D9V3Y2"/>
<evidence type="ECO:0000256" key="1">
    <source>
        <dbReference type="SAM" id="MobiDB-lite"/>
    </source>
</evidence>
<name>A0A3D9V3Y2_THECX</name>
<evidence type="ECO:0000313" key="3">
    <source>
        <dbReference type="Proteomes" id="UP000256485"/>
    </source>
</evidence>
<dbReference type="RefSeq" id="WP_211310531.1">
    <property type="nucleotide sequence ID" value="NZ_QTUC01000001.1"/>
</dbReference>
<sequence>MAHDLTGTGLAKTEQRLAKGEVMSQEEYPGQTLVTKDHDVIRQWGEERNAVPATVPGSRHGDHVGVLRFDFPGYGGERLEHISWDEWFRTFDERNLEFVYQEHRSGGEPSNFFLVRSAEQ</sequence>
<evidence type="ECO:0000313" key="2">
    <source>
        <dbReference type="EMBL" id="REF36189.1"/>
    </source>
</evidence>
<reference evidence="2 3" key="1">
    <citation type="submission" date="2018-08" db="EMBL/GenBank/DDBJ databases">
        <title>Sequencing the genomes of 1000 actinobacteria strains.</title>
        <authorList>
            <person name="Klenk H.-P."/>
        </authorList>
    </citation>
    <scope>NUCLEOTIDE SEQUENCE [LARGE SCALE GENOMIC DNA]</scope>
    <source>
        <strain evidence="2 3">DSM 22891</strain>
    </source>
</reference>
<comment type="caution">
    <text evidence="2">The sequence shown here is derived from an EMBL/GenBank/DDBJ whole genome shotgun (WGS) entry which is preliminary data.</text>
</comment>
<organism evidence="2 3">
    <name type="scientific">Thermasporomyces composti</name>
    <dbReference type="NCBI Taxonomy" id="696763"/>
    <lineage>
        <taxon>Bacteria</taxon>
        <taxon>Bacillati</taxon>
        <taxon>Actinomycetota</taxon>
        <taxon>Actinomycetes</taxon>
        <taxon>Propionibacteriales</taxon>
        <taxon>Nocardioidaceae</taxon>
        <taxon>Thermasporomyces</taxon>
    </lineage>
</organism>
<gene>
    <name evidence="2" type="ORF">DFJ64_1589</name>
</gene>
<keyword evidence="3" id="KW-1185">Reference proteome</keyword>
<feature type="region of interest" description="Disordered" evidence="1">
    <location>
        <begin position="1"/>
        <end position="32"/>
    </location>
</feature>
<dbReference type="Proteomes" id="UP000256485">
    <property type="component" value="Unassembled WGS sequence"/>
</dbReference>
<dbReference type="EMBL" id="QTUC01000001">
    <property type="protein sequence ID" value="REF36189.1"/>
    <property type="molecule type" value="Genomic_DNA"/>
</dbReference>
<proteinExistence type="predicted"/>
<protein>
    <recommendedName>
        <fullName evidence="4">1,4-alpha-glucan branching enzyme</fullName>
    </recommendedName>
</protein>